<dbReference type="Proteomes" id="UP000199406">
    <property type="component" value="Unassembled WGS sequence"/>
</dbReference>
<proteinExistence type="predicted"/>
<dbReference type="CDD" id="cd04301">
    <property type="entry name" value="NAT_SF"/>
    <property type="match status" value="1"/>
</dbReference>
<dbReference type="InterPro" id="IPR000182">
    <property type="entry name" value="GNAT_dom"/>
</dbReference>
<name>A0A1G7M3H4_9ACTN</name>
<dbReference type="Pfam" id="PF13673">
    <property type="entry name" value="Acetyltransf_10"/>
    <property type="match status" value="1"/>
</dbReference>
<dbReference type="Gene3D" id="3.40.630.30">
    <property type="match status" value="1"/>
</dbReference>
<dbReference type="InterPro" id="IPR016181">
    <property type="entry name" value="Acyl_CoA_acyltransferase"/>
</dbReference>
<dbReference type="AlphaFoldDB" id="A0A1G7M3H4"/>
<dbReference type="SUPFAM" id="SSF55729">
    <property type="entry name" value="Acyl-CoA N-acyltransferases (Nat)"/>
    <property type="match status" value="1"/>
</dbReference>
<gene>
    <name evidence="2" type="ORF">SAMN05660662_2654</name>
</gene>
<dbReference type="GO" id="GO:0016747">
    <property type="term" value="F:acyltransferase activity, transferring groups other than amino-acyl groups"/>
    <property type="evidence" value="ECO:0007669"/>
    <property type="project" value="InterPro"/>
</dbReference>
<evidence type="ECO:0000313" key="3">
    <source>
        <dbReference type="Proteomes" id="UP000199406"/>
    </source>
</evidence>
<reference evidence="3" key="1">
    <citation type="submission" date="2016-10" db="EMBL/GenBank/DDBJ databases">
        <authorList>
            <person name="Varghese N."/>
            <person name="Submissions S."/>
        </authorList>
    </citation>
    <scope>NUCLEOTIDE SEQUENCE [LARGE SCALE GENOMIC DNA]</scope>
    <source>
        <strain evidence="3">DSM 44268</strain>
    </source>
</reference>
<dbReference type="EMBL" id="FNBT01000004">
    <property type="protein sequence ID" value="SDF56184.1"/>
    <property type="molecule type" value="Genomic_DNA"/>
</dbReference>
<keyword evidence="2" id="KW-0808">Transferase</keyword>
<sequence length="169" mass="17482">MTGPSASVATPDDWPEVVDLRTRVFVGEQGVPPEIEQDDRDATAVHVVSRGRAGGVAGRVVATGRLLLPGDGSRTAAIGRMAADISVRGLGHGAAVLAELHRQAALRGATAVELHAQVSARGFYERAGYTAVGPEYLEAGIAHVTMRRVLERPDADRVAGGQGSGAGRV</sequence>
<evidence type="ECO:0000313" key="2">
    <source>
        <dbReference type="EMBL" id="SDF56184.1"/>
    </source>
</evidence>
<keyword evidence="3" id="KW-1185">Reference proteome</keyword>
<feature type="domain" description="N-acetyltransferase" evidence="1">
    <location>
        <begin position="4"/>
        <end position="151"/>
    </location>
</feature>
<dbReference type="OrthoDB" id="9796171at2"/>
<dbReference type="PROSITE" id="PS51186">
    <property type="entry name" value="GNAT"/>
    <property type="match status" value="1"/>
</dbReference>
<dbReference type="RefSeq" id="WP_091767121.1">
    <property type="nucleotide sequence ID" value="NZ_FNBT01000004.1"/>
</dbReference>
<dbReference type="STRING" id="1550231.SAMN05660662_2654"/>
<evidence type="ECO:0000259" key="1">
    <source>
        <dbReference type="PROSITE" id="PS51186"/>
    </source>
</evidence>
<organism evidence="2 3">
    <name type="scientific">Blastococcus aurantiacus</name>
    <dbReference type="NCBI Taxonomy" id="1550231"/>
    <lineage>
        <taxon>Bacteria</taxon>
        <taxon>Bacillati</taxon>
        <taxon>Actinomycetota</taxon>
        <taxon>Actinomycetes</taxon>
        <taxon>Geodermatophilales</taxon>
        <taxon>Geodermatophilaceae</taxon>
        <taxon>Blastococcus</taxon>
    </lineage>
</organism>
<accession>A0A1G7M3H4</accession>
<keyword evidence="2" id="KW-0012">Acyltransferase</keyword>
<protein>
    <submittedName>
        <fullName evidence="2">Predicted N-acyltransferase, GNAT family</fullName>
    </submittedName>
</protein>